<dbReference type="InterPro" id="IPR046938">
    <property type="entry name" value="DNA_clamp_sf"/>
</dbReference>
<dbReference type="GO" id="GO:0006289">
    <property type="term" value="P:nucleotide-excision repair"/>
    <property type="evidence" value="ECO:0007669"/>
    <property type="project" value="TreeGrafter"/>
</dbReference>
<evidence type="ECO:0000256" key="2">
    <source>
        <dbReference type="ARBA" id="ARBA00005563"/>
    </source>
</evidence>
<dbReference type="EMBL" id="MCFF01000063">
    <property type="protein sequence ID" value="ORZ01866.1"/>
    <property type="molecule type" value="Genomic_DNA"/>
</dbReference>
<dbReference type="GO" id="GO:0005730">
    <property type="term" value="C:nucleolus"/>
    <property type="evidence" value="ECO:0007669"/>
    <property type="project" value="InterPro"/>
</dbReference>
<dbReference type="STRING" id="64571.A0A1Y2G7P7"/>
<feature type="region of interest" description="Disordered" evidence="5">
    <location>
        <begin position="213"/>
        <end position="248"/>
    </location>
</feature>
<evidence type="ECO:0000313" key="7">
    <source>
        <dbReference type="Proteomes" id="UP000193648"/>
    </source>
</evidence>
<dbReference type="GO" id="GO:0033314">
    <property type="term" value="P:mitotic DNA replication checkpoint signaling"/>
    <property type="evidence" value="ECO:0007669"/>
    <property type="project" value="TreeGrafter"/>
</dbReference>
<dbReference type="GO" id="GO:0035861">
    <property type="term" value="C:site of double-strand break"/>
    <property type="evidence" value="ECO:0007669"/>
    <property type="project" value="TreeGrafter"/>
</dbReference>
<dbReference type="Proteomes" id="UP000193648">
    <property type="component" value="Unassembled WGS sequence"/>
</dbReference>
<evidence type="ECO:0000256" key="3">
    <source>
        <dbReference type="ARBA" id="ARBA00023242"/>
    </source>
</evidence>
<dbReference type="Pfam" id="PF04005">
    <property type="entry name" value="Hus1"/>
    <property type="match status" value="1"/>
</dbReference>
<dbReference type="SUPFAM" id="SSF55979">
    <property type="entry name" value="DNA clamp"/>
    <property type="match status" value="1"/>
</dbReference>
<comment type="subcellular location">
    <subcellularLocation>
        <location evidence="1">Nucleus</location>
    </subcellularLocation>
</comment>
<dbReference type="GO" id="GO:0030896">
    <property type="term" value="C:checkpoint clamp complex"/>
    <property type="evidence" value="ECO:0007669"/>
    <property type="project" value="InterPro"/>
</dbReference>
<dbReference type="PANTHER" id="PTHR12900">
    <property type="entry name" value="MITOTIC AND DNA DAMAGE CHECKPOINT PROTEIN HUS1"/>
    <property type="match status" value="1"/>
</dbReference>
<keyword evidence="3" id="KW-0539">Nucleus</keyword>
<comment type="similarity">
    <text evidence="2 4">Belongs to the HUS1 family.</text>
</comment>
<feature type="compositionally biased region" description="Acidic residues" evidence="5">
    <location>
        <begin position="232"/>
        <end position="243"/>
    </location>
</feature>
<evidence type="ECO:0000313" key="6">
    <source>
        <dbReference type="EMBL" id="ORZ01866.1"/>
    </source>
</evidence>
<dbReference type="OrthoDB" id="337750at2759"/>
<dbReference type="RefSeq" id="XP_021876163.1">
    <property type="nucleotide sequence ID" value="XM_022025896.1"/>
</dbReference>
<name>A0A1Y2G7P7_9FUNG</name>
<dbReference type="GO" id="GO:0000723">
    <property type="term" value="P:telomere maintenance"/>
    <property type="evidence" value="ECO:0007669"/>
    <property type="project" value="TreeGrafter"/>
</dbReference>
<dbReference type="InterPro" id="IPR007150">
    <property type="entry name" value="HUS1/Mec3"/>
</dbReference>
<sequence length="346" mass="39197">MKLRATLQRDLLFFKIAQAVEKIGRSCFIKFTSDYVAFGAIHSLTDNDSTGGGGLIQCWSRLSKESLFYEYRIESNANNEIYLEMKAEDLLLAMRSSNNATAIVMRMSGRSTDAYLTFSITSEDHHGNSRAITQNVPIINILSMNQVINTPVFNEPMVPAPEVHIMLPQLDRLRHVTASYKNLADHMVISANLQGEMVFTTSDGVQQFYHNSYYKSGRPERGQDQRSGSDLENNDEGGAEEEPVTTRYGMAEKAHVETRFTNLHNPTMLVGDDDHPQLDRQRIRPKEFASVLVRVADMQKVLQSHYVKPSNVICSIVPNHSILFYVYIKDDTQNTTLTYFIPENSL</sequence>
<feature type="compositionally biased region" description="Basic and acidic residues" evidence="5">
    <location>
        <begin position="217"/>
        <end position="229"/>
    </location>
</feature>
<dbReference type="GeneID" id="33567739"/>
<dbReference type="GO" id="GO:0000724">
    <property type="term" value="P:double-strand break repair via homologous recombination"/>
    <property type="evidence" value="ECO:0007669"/>
    <property type="project" value="TreeGrafter"/>
</dbReference>
<organism evidence="6 7">
    <name type="scientific">Lobosporangium transversale</name>
    <dbReference type="NCBI Taxonomy" id="64571"/>
    <lineage>
        <taxon>Eukaryota</taxon>
        <taxon>Fungi</taxon>
        <taxon>Fungi incertae sedis</taxon>
        <taxon>Mucoromycota</taxon>
        <taxon>Mortierellomycotina</taxon>
        <taxon>Mortierellomycetes</taxon>
        <taxon>Mortierellales</taxon>
        <taxon>Mortierellaceae</taxon>
        <taxon>Lobosporangium</taxon>
    </lineage>
</organism>
<dbReference type="AlphaFoldDB" id="A0A1Y2G7P7"/>
<dbReference type="PIRSF" id="PIRSF011312">
    <property type="entry name" value="Cell_cycle_HUS1"/>
    <property type="match status" value="1"/>
</dbReference>
<evidence type="ECO:0000256" key="1">
    <source>
        <dbReference type="ARBA" id="ARBA00004123"/>
    </source>
</evidence>
<accession>A0A1Y2G7P7</accession>
<evidence type="ECO:0000256" key="4">
    <source>
        <dbReference type="PIRNR" id="PIRNR011312"/>
    </source>
</evidence>
<reference evidence="6 7" key="1">
    <citation type="submission" date="2016-07" db="EMBL/GenBank/DDBJ databases">
        <title>Pervasive Adenine N6-methylation of Active Genes in Fungi.</title>
        <authorList>
            <consortium name="DOE Joint Genome Institute"/>
            <person name="Mondo S.J."/>
            <person name="Dannebaum R.O."/>
            <person name="Kuo R.C."/>
            <person name="Labutti K."/>
            <person name="Haridas S."/>
            <person name="Kuo A."/>
            <person name="Salamov A."/>
            <person name="Ahrendt S.R."/>
            <person name="Lipzen A."/>
            <person name="Sullivan W."/>
            <person name="Andreopoulos W.B."/>
            <person name="Clum A."/>
            <person name="Lindquist E."/>
            <person name="Daum C."/>
            <person name="Ramamoorthy G.K."/>
            <person name="Gryganskyi A."/>
            <person name="Culley D."/>
            <person name="Magnuson J.K."/>
            <person name="James T.Y."/>
            <person name="O'Malley M.A."/>
            <person name="Stajich J.E."/>
            <person name="Spatafora J.W."/>
            <person name="Visel A."/>
            <person name="Grigoriev I.V."/>
        </authorList>
    </citation>
    <scope>NUCLEOTIDE SEQUENCE [LARGE SCALE GENOMIC DNA]</scope>
    <source>
        <strain evidence="6 7">NRRL 3116</strain>
    </source>
</reference>
<dbReference type="InParanoid" id="A0A1Y2G7P7"/>
<dbReference type="FunCoup" id="A0A1Y2G7P7">
    <property type="interactions" value="382"/>
</dbReference>
<comment type="caution">
    <text evidence="6">The sequence shown here is derived from an EMBL/GenBank/DDBJ whole genome shotgun (WGS) entry which is preliminary data.</text>
</comment>
<evidence type="ECO:0000256" key="5">
    <source>
        <dbReference type="SAM" id="MobiDB-lite"/>
    </source>
</evidence>
<dbReference type="PANTHER" id="PTHR12900:SF0">
    <property type="entry name" value="CHECKPOINT PROTEIN"/>
    <property type="match status" value="1"/>
</dbReference>
<dbReference type="GO" id="GO:0031573">
    <property type="term" value="P:mitotic intra-S DNA damage checkpoint signaling"/>
    <property type="evidence" value="ECO:0007669"/>
    <property type="project" value="TreeGrafter"/>
</dbReference>
<keyword evidence="7" id="KW-1185">Reference proteome</keyword>
<dbReference type="InterPro" id="IPR016580">
    <property type="entry name" value="HUS1"/>
</dbReference>
<gene>
    <name evidence="6" type="ORF">BCR41DRAFT_363527</name>
</gene>
<protein>
    <recommendedName>
        <fullName evidence="4">Checkpoint protein</fullName>
    </recommendedName>
</protein>
<dbReference type="GO" id="GO:0044778">
    <property type="term" value="P:meiotic DNA integrity checkpoint signaling"/>
    <property type="evidence" value="ECO:0007669"/>
    <property type="project" value="TreeGrafter"/>
</dbReference>
<dbReference type="Gene3D" id="3.70.10.10">
    <property type="match status" value="2"/>
</dbReference>
<proteinExistence type="inferred from homology"/>